<gene>
    <name evidence="1" type="ORF">L596_001986</name>
</gene>
<accession>A0A4U8UN70</accession>
<proteinExistence type="predicted"/>
<protein>
    <submittedName>
        <fullName evidence="1">Uncharacterized protein</fullName>
    </submittedName>
</protein>
<dbReference type="AlphaFoldDB" id="A0A4U8UN70"/>
<sequence>MSTPEPAKLLQRAPKKPVKRNGTCVLRFRISRALSVALRSSEAVSMGNGRFGRNTHVFWRISRASEGVCTSGLESNEKNLSSILSPNSLKSVLYGAPCVNRPLFREIFLIF</sequence>
<comment type="caution">
    <text evidence="1">The sequence shown here is derived from an EMBL/GenBank/DDBJ whole genome shotgun (WGS) entry which is preliminary data.</text>
</comment>
<organism evidence="1 2">
    <name type="scientific">Steinernema carpocapsae</name>
    <name type="common">Entomopathogenic nematode</name>
    <dbReference type="NCBI Taxonomy" id="34508"/>
    <lineage>
        <taxon>Eukaryota</taxon>
        <taxon>Metazoa</taxon>
        <taxon>Ecdysozoa</taxon>
        <taxon>Nematoda</taxon>
        <taxon>Chromadorea</taxon>
        <taxon>Rhabditida</taxon>
        <taxon>Tylenchina</taxon>
        <taxon>Panagrolaimomorpha</taxon>
        <taxon>Strongyloidoidea</taxon>
        <taxon>Steinernematidae</taxon>
        <taxon>Steinernema</taxon>
    </lineage>
</organism>
<reference evidence="1 2" key="2">
    <citation type="journal article" date="2019" name="G3 (Bethesda)">
        <title>Hybrid Assembly of the Genome of the Entomopathogenic Nematode Steinernema carpocapsae Identifies the X-Chromosome.</title>
        <authorList>
            <person name="Serra L."/>
            <person name="Macchietto M."/>
            <person name="Macias-Munoz A."/>
            <person name="McGill C.J."/>
            <person name="Rodriguez I.M."/>
            <person name="Rodriguez B."/>
            <person name="Murad R."/>
            <person name="Mortazavi A."/>
        </authorList>
    </citation>
    <scope>NUCLEOTIDE SEQUENCE [LARGE SCALE GENOMIC DNA]</scope>
    <source>
        <strain evidence="1 2">ALL</strain>
    </source>
</reference>
<evidence type="ECO:0000313" key="2">
    <source>
        <dbReference type="Proteomes" id="UP000298663"/>
    </source>
</evidence>
<dbReference type="Proteomes" id="UP000298663">
    <property type="component" value="Unassembled WGS sequence"/>
</dbReference>
<dbReference type="EMBL" id="AZBU02000001">
    <property type="protein sequence ID" value="TMS34376.1"/>
    <property type="molecule type" value="Genomic_DNA"/>
</dbReference>
<keyword evidence="2" id="KW-1185">Reference proteome</keyword>
<reference evidence="1 2" key="1">
    <citation type="journal article" date="2015" name="Genome Biol.">
        <title>Comparative genomics of Steinernema reveals deeply conserved gene regulatory networks.</title>
        <authorList>
            <person name="Dillman A.R."/>
            <person name="Macchietto M."/>
            <person name="Porter C.F."/>
            <person name="Rogers A."/>
            <person name="Williams B."/>
            <person name="Antoshechkin I."/>
            <person name="Lee M.M."/>
            <person name="Goodwin Z."/>
            <person name="Lu X."/>
            <person name="Lewis E.E."/>
            <person name="Goodrich-Blair H."/>
            <person name="Stock S.P."/>
            <person name="Adams B.J."/>
            <person name="Sternberg P.W."/>
            <person name="Mortazavi A."/>
        </authorList>
    </citation>
    <scope>NUCLEOTIDE SEQUENCE [LARGE SCALE GENOMIC DNA]</scope>
    <source>
        <strain evidence="1 2">ALL</strain>
    </source>
</reference>
<evidence type="ECO:0000313" key="1">
    <source>
        <dbReference type="EMBL" id="TMS34376.1"/>
    </source>
</evidence>
<name>A0A4U8UN70_STECR</name>